<sequence>MKMTICSVFLCYNKNDYLCRYSEYTMNRKKHYNTGYRDKLRKKINHITSHVFSRDDLTQDHSNREQLRLNRALRAFIDEGIIIKVAHGLFAKAEPISLPGRESQAMLTDSFEAVATEALDKLGVKWELGSAIRDYNEGKTTQVPAVFSVRLKSRYRGSIHAEGRKLVFEGGINAR</sequence>
<protein>
    <recommendedName>
        <fullName evidence="3">S-adenosylhomocysteine hydrolase</fullName>
    </recommendedName>
</protein>
<dbReference type="AlphaFoldDB" id="A0A0W0VEG1"/>
<evidence type="ECO:0000313" key="1">
    <source>
        <dbReference type="EMBL" id="KTD18506.1"/>
    </source>
</evidence>
<evidence type="ECO:0000313" key="2">
    <source>
        <dbReference type="Proteomes" id="UP000054761"/>
    </source>
</evidence>
<accession>A0A0W0VEG1</accession>
<comment type="caution">
    <text evidence="1">The sequence shown here is derived from an EMBL/GenBank/DDBJ whole genome shotgun (WGS) entry which is preliminary data.</text>
</comment>
<name>A0A0W0VEG1_9GAMM</name>
<dbReference type="EMBL" id="LNYH01000125">
    <property type="protein sequence ID" value="KTD18506.1"/>
    <property type="molecule type" value="Genomic_DNA"/>
</dbReference>
<organism evidence="1 2">
    <name type="scientific">Legionella israelensis</name>
    <dbReference type="NCBI Taxonomy" id="454"/>
    <lineage>
        <taxon>Bacteria</taxon>
        <taxon>Pseudomonadati</taxon>
        <taxon>Pseudomonadota</taxon>
        <taxon>Gammaproteobacteria</taxon>
        <taxon>Legionellales</taxon>
        <taxon>Legionellaceae</taxon>
        <taxon>Legionella</taxon>
    </lineage>
</organism>
<dbReference type="Proteomes" id="UP000054761">
    <property type="component" value="Unassembled WGS sequence"/>
</dbReference>
<evidence type="ECO:0008006" key="3">
    <source>
        <dbReference type="Google" id="ProtNLM"/>
    </source>
</evidence>
<dbReference type="PATRIC" id="fig|454.4.peg.2331"/>
<keyword evidence="2" id="KW-1185">Reference proteome</keyword>
<gene>
    <name evidence="1" type="ORF">Lisr_2135</name>
</gene>
<reference evidence="1 2" key="1">
    <citation type="submission" date="2015-11" db="EMBL/GenBank/DDBJ databases">
        <title>Genomic analysis of 38 Legionella species identifies large and diverse effector repertoires.</title>
        <authorList>
            <person name="Burstein D."/>
            <person name="Amaro F."/>
            <person name="Zusman T."/>
            <person name="Lifshitz Z."/>
            <person name="Cohen O."/>
            <person name="Gilbert J.A."/>
            <person name="Pupko T."/>
            <person name="Shuman H.A."/>
            <person name="Segal G."/>
        </authorList>
    </citation>
    <scope>NUCLEOTIDE SEQUENCE [LARGE SCALE GENOMIC DNA]</scope>
    <source>
        <strain evidence="1 2">Bercovier 4</strain>
    </source>
</reference>
<proteinExistence type="predicted"/>